<organism evidence="1 2">
    <name type="scientific">Solirubrobacter phytolaccae</name>
    <dbReference type="NCBI Taxonomy" id="1404360"/>
    <lineage>
        <taxon>Bacteria</taxon>
        <taxon>Bacillati</taxon>
        <taxon>Actinomycetota</taxon>
        <taxon>Thermoleophilia</taxon>
        <taxon>Solirubrobacterales</taxon>
        <taxon>Solirubrobacteraceae</taxon>
        <taxon>Solirubrobacter</taxon>
    </lineage>
</organism>
<dbReference type="AlphaFoldDB" id="A0A9X3N3I2"/>
<dbReference type="Proteomes" id="UP001147653">
    <property type="component" value="Unassembled WGS sequence"/>
</dbReference>
<keyword evidence="2" id="KW-1185">Reference proteome</keyword>
<dbReference type="RefSeq" id="WP_270023053.1">
    <property type="nucleotide sequence ID" value="NZ_JAPDDP010000001.1"/>
</dbReference>
<sequence>MGTMFDTVGDLSETFKGLEVEAVAAYVNGKFANVAAAKAKFPHAHLLEIDVSGQGVGNAGDFEAGDMPYREAGTWARKRIAHVHRPVVYFQVSSWTSVIEALGPLRDQVRLWTAHYTGRPHLCSSACGFGVHGTADATQWGSAQARGTLPGVYANRNIDVSMTSDTFWAV</sequence>
<proteinExistence type="predicted"/>
<reference evidence="1" key="1">
    <citation type="submission" date="2022-10" db="EMBL/GenBank/DDBJ databases">
        <title>The WGS of Solirubrobacter phytolaccae KCTC 29190.</title>
        <authorList>
            <person name="Jiang Z."/>
        </authorList>
    </citation>
    <scope>NUCLEOTIDE SEQUENCE</scope>
    <source>
        <strain evidence="1">KCTC 29190</strain>
    </source>
</reference>
<dbReference type="EMBL" id="JAPDDP010000001">
    <property type="protein sequence ID" value="MDA0178786.1"/>
    <property type="molecule type" value="Genomic_DNA"/>
</dbReference>
<evidence type="ECO:0000313" key="2">
    <source>
        <dbReference type="Proteomes" id="UP001147653"/>
    </source>
</evidence>
<evidence type="ECO:0000313" key="1">
    <source>
        <dbReference type="EMBL" id="MDA0178786.1"/>
    </source>
</evidence>
<comment type="caution">
    <text evidence="1">The sequence shown here is derived from an EMBL/GenBank/DDBJ whole genome shotgun (WGS) entry which is preliminary data.</text>
</comment>
<gene>
    <name evidence="1" type="ORF">OJ997_00645</name>
</gene>
<accession>A0A9X3N3I2</accession>
<protein>
    <submittedName>
        <fullName evidence="1">Uncharacterized protein</fullName>
    </submittedName>
</protein>
<name>A0A9X3N3I2_9ACTN</name>